<feature type="domain" description="Major facilitator superfamily (MFS) profile" evidence="6">
    <location>
        <begin position="51"/>
        <end position="502"/>
    </location>
</feature>
<dbReference type="InterPro" id="IPR020846">
    <property type="entry name" value="MFS_dom"/>
</dbReference>
<evidence type="ECO:0000313" key="8">
    <source>
        <dbReference type="Proteomes" id="UP000235786"/>
    </source>
</evidence>
<evidence type="ECO:0000313" key="7">
    <source>
        <dbReference type="EMBL" id="PMD28919.1"/>
    </source>
</evidence>
<evidence type="ECO:0000256" key="4">
    <source>
        <dbReference type="ARBA" id="ARBA00023136"/>
    </source>
</evidence>
<sequence length="502" mass="55072">MASEAEMPPGTELMRSTTNHHMVELQGSHQVLVPTPSGDLADPLNWSFARKLTIIGVQAFYVLFSILPVLSIAPVTPIFLEYFHTSLGTVSLFLGVAVITLGYMNFLLVPFSNIFGRRATGLITASIVVGGNIWLALAKGTGNFLGGRVFNAIGAAANETLMVQVIADIFFLHERGQWMGVYFTAYFLGCFIGPIIAGTMAQNLGWRSFFWLCTGVSVLNFFSILFLFPETKYHRGSSGYHATQLQNSSTESKGHAWETWFLVQRPYPNAVASLARDIITPVVSLSFPIIAWTVFVVEASSNTLLVMNLTQSPVFAAPPYLFSPGDVGFVNFAFVGGGLIGVITAGPLSDWVAKKLTIRNNDLREPEMRLWAMIPYVIAMVLGCIVIILGYKNAWPWQVIVVFGYTCIGLQVVALPTIAVAYAVDCYKPISGEILVICTVFKNTFGFSMAYWVQDLTPANAVIVLFATNLAACLSGIPIYFLGKRLRKFSRNSKVHSMENIM</sequence>
<dbReference type="SUPFAM" id="SSF103473">
    <property type="entry name" value="MFS general substrate transporter"/>
    <property type="match status" value="1"/>
</dbReference>
<reference evidence="7 8" key="1">
    <citation type="submission" date="2016-04" db="EMBL/GenBank/DDBJ databases">
        <title>A degradative enzymes factory behind the ericoid mycorrhizal symbiosis.</title>
        <authorList>
            <consortium name="DOE Joint Genome Institute"/>
            <person name="Martino E."/>
            <person name="Morin E."/>
            <person name="Grelet G."/>
            <person name="Kuo A."/>
            <person name="Kohler A."/>
            <person name="Daghino S."/>
            <person name="Barry K."/>
            <person name="Choi C."/>
            <person name="Cichocki N."/>
            <person name="Clum A."/>
            <person name="Copeland A."/>
            <person name="Hainaut M."/>
            <person name="Haridas S."/>
            <person name="Labutti K."/>
            <person name="Lindquist E."/>
            <person name="Lipzen A."/>
            <person name="Khouja H.-R."/>
            <person name="Murat C."/>
            <person name="Ohm R."/>
            <person name="Olson A."/>
            <person name="Spatafora J."/>
            <person name="Veneault-Fourrey C."/>
            <person name="Henrissat B."/>
            <person name="Grigoriev I."/>
            <person name="Martin F."/>
            <person name="Perotto S."/>
        </authorList>
    </citation>
    <scope>NUCLEOTIDE SEQUENCE [LARGE SCALE GENOMIC DNA]</scope>
    <source>
        <strain evidence="7 8">F</strain>
    </source>
</reference>
<dbReference type="STRING" id="1149755.A0A2J6QRN7"/>
<feature type="transmembrane region" description="Helical" evidence="5">
    <location>
        <begin position="434"/>
        <end position="453"/>
    </location>
</feature>
<feature type="transmembrane region" description="Helical" evidence="5">
    <location>
        <begin position="209"/>
        <end position="228"/>
    </location>
</feature>
<dbReference type="Gene3D" id="1.20.1250.20">
    <property type="entry name" value="MFS general substrate transporter like domains"/>
    <property type="match status" value="1"/>
</dbReference>
<feature type="transmembrane region" description="Helical" evidence="5">
    <location>
        <begin position="119"/>
        <end position="137"/>
    </location>
</feature>
<evidence type="ECO:0000256" key="1">
    <source>
        <dbReference type="ARBA" id="ARBA00004141"/>
    </source>
</evidence>
<organism evidence="7 8">
    <name type="scientific">Hyaloscypha variabilis (strain UAMH 11265 / GT02V1 / F)</name>
    <name type="common">Meliniomyces variabilis</name>
    <dbReference type="NCBI Taxonomy" id="1149755"/>
    <lineage>
        <taxon>Eukaryota</taxon>
        <taxon>Fungi</taxon>
        <taxon>Dikarya</taxon>
        <taxon>Ascomycota</taxon>
        <taxon>Pezizomycotina</taxon>
        <taxon>Leotiomycetes</taxon>
        <taxon>Helotiales</taxon>
        <taxon>Hyaloscyphaceae</taxon>
        <taxon>Hyaloscypha</taxon>
        <taxon>Hyaloscypha variabilis</taxon>
    </lineage>
</organism>
<feature type="transmembrane region" description="Helical" evidence="5">
    <location>
        <begin position="278"/>
        <end position="297"/>
    </location>
</feature>
<dbReference type="EMBL" id="KZ613981">
    <property type="protein sequence ID" value="PMD28919.1"/>
    <property type="molecule type" value="Genomic_DNA"/>
</dbReference>
<evidence type="ECO:0000259" key="6">
    <source>
        <dbReference type="PROSITE" id="PS50850"/>
    </source>
</evidence>
<proteinExistence type="predicted"/>
<feature type="transmembrane region" description="Helical" evidence="5">
    <location>
        <begin position="86"/>
        <end position="107"/>
    </location>
</feature>
<evidence type="ECO:0000256" key="5">
    <source>
        <dbReference type="SAM" id="Phobius"/>
    </source>
</evidence>
<feature type="transmembrane region" description="Helical" evidence="5">
    <location>
        <begin position="149"/>
        <end position="172"/>
    </location>
</feature>
<feature type="transmembrane region" description="Helical" evidence="5">
    <location>
        <begin position="370"/>
        <end position="391"/>
    </location>
</feature>
<feature type="transmembrane region" description="Helical" evidence="5">
    <location>
        <begin position="397"/>
        <end position="422"/>
    </location>
</feature>
<dbReference type="GO" id="GO:0022857">
    <property type="term" value="F:transmembrane transporter activity"/>
    <property type="evidence" value="ECO:0007669"/>
    <property type="project" value="InterPro"/>
</dbReference>
<dbReference type="PROSITE" id="PS50850">
    <property type="entry name" value="MFS"/>
    <property type="match status" value="1"/>
</dbReference>
<name>A0A2J6QRN7_HYAVF</name>
<keyword evidence="2 5" id="KW-0812">Transmembrane</keyword>
<dbReference type="PANTHER" id="PTHR23502:SF149">
    <property type="entry name" value="TRANSPORTER, PUTATIVE-RELATED"/>
    <property type="match status" value="1"/>
</dbReference>
<comment type="subcellular location">
    <subcellularLocation>
        <location evidence="1">Membrane</location>
        <topology evidence="1">Multi-pass membrane protein</topology>
    </subcellularLocation>
</comment>
<feature type="transmembrane region" description="Helical" evidence="5">
    <location>
        <begin position="59"/>
        <end position="80"/>
    </location>
</feature>
<feature type="transmembrane region" description="Helical" evidence="5">
    <location>
        <begin position="459"/>
        <end position="482"/>
    </location>
</feature>
<dbReference type="InterPro" id="IPR011701">
    <property type="entry name" value="MFS"/>
</dbReference>
<protein>
    <submittedName>
        <fullName evidence="7">MFS general substrate transporter</fullName>
    </submittedName>
</protein>
<dbReference type="GO" id="GO:0005886">
    <property type="term" value="C:plasma membrane"/>
    <property type="evidence" value="ECO:0007669"/>
    <property type="project" value="TreeGrafter"/>
</dbReference>
<keyword evidence="4 5" id="KW-0472">Membrane</keyword>
<accession>A0A2J6QRN7</accession>
<feature type="transmembrane region" description="Helical" evidence="5">
    <location>
        <begin position="329"/>
        <end position="349"/>
    </location>
</feature>
<dbReference type="Proteomes" id="UP000235786">
    <property type="component" value="Unassembled WGS sequence"/>
</dbReference>
<dbReference type="InterPro" id="IPR036259">
    <property type="entry name" value="MFS_trans_sf"/>
</dbReference>
<dbReference type="OrthoDB" id="5215911at2759"/>
<evidence type="ECO:0000256" key="3">
    <source>
        <dbReference type="ARBA" id="ARBA00022989"/>
    </source>
</evidence>
<evidence type="ECO:0000256" key="2">
    <source>
        <dbReference type="ARBA" id="ARBA00022692"/>
    </source>
</evidence>
<keyword evidence="3 5" id="KW-1133">Transmembrane helix</keyword>
<keyword evidence="8" id="KW-1185">Reference proteome</keyword>
<gene>
    <name evidence="7" type="ORF">L207DRAFT_550132</name>
</gene>
<feature type="transmembrane region" description="Helical" evidence="5">
    <location>
        <begin position="179"/>
        <end position="197"/>
    </location>
</feature>
<dbReference type="Pfam" id="PF07690">
    <property type="entry name" value="MFS_1"/>
    <property type="match status" value="1"/>
</dbReference>
<dbReference type="PANTHER" id="PTHR23502">
    <property type="entry name" value="MAJOR FACILITATOR SUPERFAMILY"/>
    <property type="match status" value="1"/>
</dbReference>
<dbReference type="AlphaFoldDB" id="A0A2J6QRN7"/>